<dbReference type="AlphaFoldDB" id="A0AAP0K455"/>
<sequence length="78" mass="8676">MSASLIWPSCLNHPSPSYLRHSAAVVDRGCCNPIDPPMIDRRPSSLVTPAALSFSLSSFIPSQPYLHIKENLLEEKER</sequence>
<comment type="caution">
    <text evidence="1">The sequence shown here is derived from an EMBL/GenBank/DDBJ whole genome shotgun (WGS) entry which is preliminary data.</text>
</comment>
<dbReference type="Proteomes" id="UP001417504">
    <property type="component" value="Unassembled WGS sequence"/>
</dbReference>
<organism evidence="1 2">
    <name type="scientific">Stephania japonica</name>
    <dbReference type="NCBI Taxonomy" id="461633"/>
    <lineage>
        <taxon>Eukaryota</taxon>
        <taxon>Viridiplantae</taxon>
        <taxon>Streptophyta</taxon>
        <taxon>Embryophyta</taxon>
        <taxon>Tracheophyta</taxon>
        <taxon>Spermatophyta</taxon>
        <taxon>Magnoliopsida</taxon>
        <taxon>Ranunculales</taxon>
        <taxon>Menispermaceae</taxon>
        <taxon>Menispermoideae</taxon>
        <taxon>Cissampelideae</taxon>
        <taxon>Stephania</taxon>
    </lineage>
</organism>
<proteinExistence type="predicted"/>
<evidence type="ECO:0000313" key="2">
    <source>
        <dbReference type="Proteomes" id="UP001417504"/>
    </source>
</evidence>
<name>A0AAP0K455_9MAGN</name>
<dbReference type="EMBL" id="JBBNAE010000002">
    <property type="protein sequence ID" value="KAK9145476.1"/>
    <property type="molecule type" value="Genomic_DNA"/>
</dbReference>
<gene>
    <name evidence="1" type="ORF">Sjap_005379</name>
</gene>
<protein>
    <submittedName>
        <fullName evidence="1">Uncharacterized protein</fullName>
    </submittedName>
</protein>
<accession>A0AAP0K455</accession>
<reference evidence="1 2" key="1">
    <citation type="submission" date="2024-01" db="EMBL/GenBank/DDBJ databases">
        <title>Genome assemblies of Stephania.</title>
        <authorList>
            <person name="Yang L."/>
        </authorList>
    </citation>
    <scope>NUCLEOTIDE SEQUENCE [LARGE SCALE GENOMIC DNA]</scope>
    <source>
        <strain evidence="1">QJT</strain>
        <tissue evidence="1">Leaf</tissue>
    </source>
</reference>
<keyword evidence="2" id="KW-1185">Reference proteome</keyword>
<evidence type="ECO:0000313" key="1">
    <source>
        <dbReference type="EMBL" id="KAK9145476.1"/>
    </source>
</evidence>